<feature type="signal peptide" evidence="1">
    <location>
        <begin position="1"/>
        <end position="20"/>
    </location>
</feature>
<evidence type="ECO:0000256" key="1">
    <source>
        <dbReference type="SAM" id="SignalP"/>
    </source>
</evidence>
<comment type="caution">
    <text evidence="2">The sequence shown here is derived from an EMBL/GenBank/DDBJ whole genome shotgun (WGS) entry which is preliminary data.</text>
</comment>
<evidence type="ECO:0000313" key="2">
    <source>
        <dbReference type="EMBL" id="NMO16271.1"/>
    </source>
</evidence>
<evidence type="ECO:0008006" key="4">
    <source>
        <dbReference type="Google" id="ProtNLM"/>
    </source>
</evidence>
<reference evidence="2 3" key="1">
    <citation type="submission" date="2020-04" db="EMBL/GenBank/DDBJ databases">
        <title>Draft genome of Pyxidicoccus fallax type strain.</title>
        <authorList>
            <person name="Whitworth D.E."/>
        </authorList>
    </citation>
    <scope>NUCLEOTIDE SEQUENCE [LARGE SCALE GENOMIC DNA]</scope>
    <source>
        <strain evidence="2 3">DSM 14698</strain>
    </source>
</reference>
<keyword evidence="3" id="KW-1185">Reference proteome</keyword>
<dbReference type="EMBL" id="JABBJJ010000062">
    <property type="protein sequence ID" value="NMO16271.1"/>
    <property type="molecule type" value="Genomic_DNA"/>
</dbReference>
<dbReference type="InterPro" id="IPR029058">
    <property type="entry name" value="AB_hydrolase_fold"/>
</dbReference>
<protein>
    <recommendedName>
        <fullName evidence="4">Peptidase S9 prolyl oligopeptidase catalytic domain-containing protein</fullName>
    </recommendedName>
</protein>
<dbReference type="Proteomes" id="UP000518300">
    <property type="component" value="Unassembled WGS sequence"/>
</dbReference>
<sequence>MHLRRAPAAMSRAVAGKALAASLVALLAVALWAGPDWLRGLSFVVRAAGMRGDAAEALSRWNTEPFDVSDLRVPTRHGPVRARLYRPREGWGGRTVVLTSGVHADGIDEPRLVKLAGDLASGGHTVLTPEPEDLLRYEITPRLPDILEDAALWASGQKELAPDGKVALFGISFSGGLSVVAAGRPALKDRVAATLSFGGHGDLPRVLAFLCTGALPDGSRMAPHDYGVVVILLNVADRLVPPEQVEPLRAGIRTFLRASHLTLTDGAKAEQTFARARAFQAELPEPAATLMGHVNARNVAALGPLLLPHVKGFAADPSLSPERSPPPGSPVYLLHGEGDTVIPAMESVLLARALRPHTHVEQLATPLISHAEVDRQASPSDVRRLVGFWADLLDE</sequence>
<accession>A0A848LH51</accession>
<dbReference type="AlphaFoldDB" id="A0A848LH51"/>
<evidence type="ECO:0000313" key="3">
    <source>
        <dbReference type="Proteomes" id="UP000518300"/>
    </source>
</evidence>
<keyword evidence="1" id="KW-0732">Signal</keyword>
<proteinExistence type="predicted"/>
<dbReference type="Gene3D" id="3.40.50.1820">
    <property type="entry name" value="alpha/beta hydrolase"/>
    <property type="match status" value="1"/>
</dbReference>
<organism evidence="2 3">
    <name type="scientific">Pyxidicoccus fallax</name>
    <dbReference type="NCBI Taxonomy" id="394095"/>
    <lineage>
        <taxon>Bacteria</taxon>
        <taxon>Pseudomonadati</taxon>
        <taxon>Myxococcota</taxon>
        <taxon>Myxococcia</taxon>
        <taxon>Myxococcales</taxon>
        <taxon>Cystobacterineae</taxon>
        <taxon>Myxococcaceae</taxon>
        <taxon>Pyxidicoccus</taxon>
    </lineage>
</organism>
<name>A0A848LH51_9BACT</name>
<feature type="chain" id="PRO_5032599894" description="Peptidase S9 prolyl oligopeptidase catalytic domain-containing protein" evidence="1">
    <location>
        <begin position="21"/>
        <end position="395"/>
    </location>
</feature>
<gene>
    <name evidence="2" type="ORF">HG543_15625</name>
</gene>
<dbReference type="SUPFAM" id="SSF53474">
    <property type="entry name" value="alpha/beta-Hydrolases"/>
    <property type="match status" value="1"/>
</dbReference>